<dbReference type="EMBL" id="KQ964446">
    <property type="protein sequence ID" value="KXN72831.1"/>
    <property type="molecule type" value="Genomic_DNA"/>
</dbReference>
<dbReference type="GO" id="GO:0051056">
    <property type="term" value="P:regulation of small GTPase mediated signal transduction"/>
    <property type="evidence" value="ECO:0007669"/>
    <property type="project" value="InterPro"/>
</dbReference>
<evidence type="ECO:0000259" key="2">
    <source>
        <dbReference type="PROSITE" id="PS50085"/>
    </source>
</evidence>
<dbReference type="SUPFAM" id="SSF111347">
    <property type="entry name" value="Rap/Ran-GAP"/>
    <property type="match status" value="1"/>
</dbReference>
<dbReference type="GO" id="GO:0033596">
    <property type="term" value="C:TSC1-TSC2 complex"/>
    <property type="evidence" value="ECO:0007669"/>
    <property type="project" value="TreeGrafter"/>
</dbReference>
<keyword evidence="4" id="KW-1185">Reference proteome</keyword>
<sequence length="552" mass="62583">CIHSLTLCCVEYPMSLTRLLPQIILKLSQIMSTSTISIHILEFLSLLVTLPDLYSNFVEDNFKRVLGISIQYIQYHMGNSNNQQNTQINQVYLQYVLNMAYQVISIWLTRIRASDQPKYVPFLVRGLLLANKGRSSLDEQTITCLDMISRYSFCDSDSVLPSWDLIKDKLFTSNAMLGQSSYWIFGDTIIQINLSKTGFGEVKIRSSSALTTLVKRIEDYNADLPKPNDPEETEQDESTLKIKINETNYLDIHQSMLKDAIAKYKGPGELMQSKTDISPLPRPKLHQIIQPDEGILRGISVLDRMPTVDFHKIGVVYAGPGQTHEKDILANSIGSSNYQKILHSLGNLVRLKQLKGTYTGGLDTEMDLDGKYAYSWSDGLTQLIFHAATLMPTRLKYDPQCNAKKRHIGNDYVSIVYNDSGRDYKFDTLPGQFNLVNIIITPLFEESNQTDQISPNANDSSFEQFKPNLNEIFRVETQFRSDINHLSPLVNAKVVTGPSVAPLVRQVALNCSIFTQIYLKPNNYSTNWTERYRQIGRVKERVSSSPMSPTSQ</sequence>
<dbReference type="PANTHER" id="PTHR10063:SF0">
    <property type="entry name" value="TUBERIN"/>
    <property type="match status" value="1"/>
</dbReference>
<dbReference type="PANTHER" id="PTHR10063">
    <property type="entry name" value="TUBERIN"/>
    <property type="match status" value="1"/>
</dbReference>
<feature type="domain" description="Rap-GAP" evidence="2">
    <location>
        <begin position="299"/>
        <end position="546"/>
    </location>
</feature>
<gene>
    <name evidence="3" type="ORF">CONCODRAFT_36456</name>
</gene>
<keyword evidence="1" id="KW-0343">GTPase activation</keyword>
<dbReference type="Pfam" id="PF02145">
    <property type="entry name" value="Rap_GAP"/>
    <property type="match status" value="1"/>
</dbReference>
<name>A0A137PD14_CONC2</name>
<dbReference type="InterPro" id="IPR018515">
    <property type="entry name" value="Tuberin-type_domain"/>
</dbReference>
<dbReference type="GO" id="GO:0005634">
    <property type="term" value="C:nucleus"/>
    <property type="evidence" value="ECO:0007669"/>
    <property type="project" value="InterPro"/>
</dbReference>
<dbReference type="Proteomes" id="UP000070444">
    <property type="component" value="Unassembled WGS sequence"/>
</dbReference>
<dbReference type="Gene3D" id="3.40.50.11210">
    <property type="entry name" value="Rap/Ran-GAP"/>
    <property type="match status" value="1"/>
</dbReference>
<dbReference type="OrthoDB" id="19311at2759"/>
<dbReference type="GO" id="GO:0032007">
    <property type="term" value="P:negative regulation of TOR signaling"/>
    <property type="evidence" value="ECO:0007669"/>
    <property type="project" value="TreeGrafter"/>
</dbReference>
<dbReference type="InterPro" id="IPR035974">
    <property type="entry name" value="Rap/Ran-GAP_sf"/>
</dbReference>
<dbReference type="Pfam" id="PF03542">
    <property type="entry name" value="Tuberin"/>
    <property type="match status" value="1"/>
</dbReference>
<evidence type="ECO:0000313" key="3">
    <source>
        <dbReference type="EMBL" id="KXN72831.1"/>
    </source>
</evidence>
<protein>
    <recommendedName>
        <fullName evidence="2">Rap-GAP domain-containing protein</fullName>
    </recommendedName>
</protein>
<dbReference type="STRING" id="796925.A0A137PD14"/>
<reference evidence="3 4" key="1">
    <citation type="journal article" date="2015" name="Genome Biol. Evol.">
        <title>Phylogenomic analyses indicate that early fungi evolved digesting cell walls of algal ancestors of land plants.</title>
        <authorList>
            <person name="Chang Y."/>
            <person name="Wang S."/>
            <person name="Sekimoto S."/>
            <person name="Aerts A.L."/>
            <person name="Choi C."/>
            <person name="Clum A."/>
            <person name="LaButti K.M."/>
            <person name="Lindquist E.A."/>
            <person name="Yee Ngan C."/>
            <person name="Ohm R.A."/>
            <person name="Salamov A.A."/>
            <person name="Grigoriev I.V."/>
            <person name="Spatafora J.W."/>
            <person name="Berbee M.L."/>
        </authorList>
    </citation>
    <scope>NUCLEOTIDE SEQUENCE [LARGE SCALE GENOMIC DNA]</scope>
    <source>
        <strain evidence="3 4">NRRL 28638</strain>
    </source>
</reference>
<accession>A0A137PD14</accession>
<proteinExistence type="predicted"/>
<evidence type="ECO:0000256" key="1">
    <source>
        <dbReference type="ARBA" id="ARBA00022468"/>
    </source>
</evidence>
<dbReference type="GO" id="GO:0005096">
    <property type="term" value="F:GTPase activator activity"/>
    <property type="evidence" value="ECO:0007669"/>
    <property type="project" value="UniProtKB-KW"/>
</dbReference>
<feature type="non-terminal residue" evidence="3">
    <location>
        <position position="1"/>
    </location>
</feature>
<dbReference type="InterPro" id="IPR027107">
    <property type="entry name" value="Tuberin/Ral-act_asu"/>
</dbReference>
<evidence type="ECO:0000313" key="4">
    <source>
        <dbReference type="Proteomes" id="UP000070444"/>
    </source>
</evidence>
<dbReference type="AlphaFoldDB" id="A0A137PD14"/>
<dbReference type="PROSITE" id="PS50085">
    <property type="entry name" value="RAPGAP"/>
    <property type="match status" value="1"/>
</dbReference>
<organism evidence="3 4">
    <name type="scientific">Conidiobolus coronatus (strain ATCC 28846 / CBS 209.66 / NRRL 28638)</name>
    <name type="common">Delacroixia coronata</name>
    <dbReference type="NCBI Taxonomy" id="796925"/>
    <lineage>
        <taxon>Eukaryota</taxon>
        <taxon>Fungi</taxon>
        <taxon>Fungi incertae sedis</taxon>
        <taxon>Zoopagomycota</taxon>
        <taxon>Entomophthoromycotina</taxon>
        <taxon>Entomophthoromycetes</taxon>
        <taxon>Entomophthorales</taxon>
        <taxon>Ancylistaceae</taxon>
        <taxon>Conidiobolus</taxon>
    </lineage>
</organism>
<dbReference type="OMA" id="ARFTHIR"/>
<dbReference type="FunFam" id="3.40.50.11210:FF:000007">
    <property type="entry name" value="Tuberous sclerosis 2"/>
    <property type="match status" value="1"/>
</dbReference>
<dbReference type="InterPro" id="IPR000331">
    <property type="entry name" value="Rap/Ran_GAP_dom"/>
</dbReference>